<evidence type="ECO:0000313" key="2">
    <source>
        <dbReference type="EMBL" id="KAJ5066764.1"/>
    </source>
</evidence>
<name>A0A9Q0R5H7_ANAIG</name>
<dbReference type="EMBL" id="JAPDFW010000136">
    <property type="protein sequence ID" value="KAJ5066764.1"/>
    <property type="molecule type" value="Genomic_DNA"/>
</dbReference>
<keyword evidence="3" id="KW-1185">Reference proteome</keyword>
<dbReference type="AlphaFoldDB" id="A0A9Q0R5H7"/>
<feature type="region of interest" description="Disordered" evidence="1">
    <location>
        <begin position="1"/>
        <end position="44"/>
    </location>
</feature>
<evidence type="ECO:0000313" key="3">
    <source>
        <dbReference type="Proteomes" id="UP001149090"/>
    </source>
</evidence>
<comment type="caution">
    <text evidence="2">The sequence shown here is derived from an EMBL/GenBank/DDBJ whole genome shotgun (WGS) entry which is preliminary data.</text>
</comment>
<feature type="compositionally biased region" description="Basic and acidic residues" evidence="1">
    <location>
        <begin position="1"/>
        <end position="12"/>
    </location>
</feature>
<protein>
    <submittedName>
        <fullName evidence="2">Uncharacterized protein</fullName>
    </submittedName>
</protein>
<organism evidence="2 3">
    <name type="scientific">Anaeramoeba ignava</name>
    <name type="common">Anaerobic marine amoeba</name>
    <dbReference type="NCBI Taxonomy" id="1746090"/>
    <lineage>
        <taxon>Eukaryota</taxon>
        <taxon>Metamonada</taxon>
        <taxon>Anaeramoebidae</taxon>
        <taxon>Anaeramoeba</taxon>
    </lineage>
</organism>
<dbReference type="Proteomes" id="UP001149090">
    <property type="component" value="Unassembled WGS sequence"/>
</dbReference>
<feature type="compositionally biased region" description="Basic and acidic residues" evidence="1">
    <location>
        <begin position="20"/>
        <end position="44"/>
    </location>
</feature>
<sequence>MENDKEEKKTKSQAEPSLPEEERKVGNTETTEKSKPKADRNEDQEKIEFEADLLDKAFKPIKKANVILFDNQLTIQFEDEKHTSNFEEVKIAINPKKPTALRLSIENEVYFLSFSKESQVIAIRERLQVSQTPKEMENPEIEEHNGNKNDSFFSSESAAKKYPVTVFNETTNDTEKGEAVLSKLAFQLKFGETIFPNLMKNNVSFKPENDPKKIRLFFTEQKKGFCSIKKKNDLVLEFLSEHACSDFQETFRNRNFEREYSFTVDLLNEKYEKISQAKLVLLSRVIKIVIDDTTTQTSIVSVKATSKGRIIRLQISDSKIYYFSFSDAKSQNQFFRLFKDAYQALKLKQKEADKISTESKFYAQMVNKSKQNLGKVDISLSSLHFLINSENQNDPPENLFKKNLTVKEHPNDKTILIVLTAKQKKNIWDCSTSLSTYIKFETEEIRDNFKFKLTKCLEEFEKREKLLGETKQEQTTIQEQKYETPKTNDTNQEQKQDEQKHDDQKHDDQKHDEQIKVFQVDLMDQNTTMIEKTQLEIHEDELIVKTSYSSYSSKKTPIIGFKIHPTHDDLLMIQFSGTSRFIYKFSDPSLRAEFIELYKSKFSEDIEKKNN</sequence>
<feature type="compositionally biased region" description="Basic and acidic residues" evidence="1">
    <location>
        <begin position="480"/>
        <end position="511"/>
    </location>
</feature>
<feature type="region of interest" description="Disordered" evidence="1">
    <location>
        <begin position="470"/>
        <end position="511"/>
    </location>
</feature>
<accession>A0A9Q0R5H7</accession>
<gene>
    <name evidence="2" type="ORF">M0811_03108</name>
</gene>
<proteinExistence type="predicted"/>
<reference evidence="2" key="1">
    <citation type="submission" date="2022-10" db="EMBL/GenBank/DDBJ databases">
        <title>Novel sulphate-reducing endosymbionts in the free-living metamonad Anaeramoeba.</title>
        <authorList>
            <person name="Jerlstrom-Hultqvist J."/>
            <person name="Cepicka I."/>
            <person name="Gallot-Lavallee L."/>
            <person name="Salas-Leiva D."/>
            <person name="Curtis B.A."/>
            <person name="Zahonova K."/>
            <person name="Pipaliya S."/>
            <person name="Dacks J."/>
            <person name="Roger A.J."/>
        </authorList>
    </citation>
    <scope>NUCLEOTIDE SEQUENCE</scope>
    <source>
        <strain evidence="2">BMAN</strain>
    </source>
</reference>
<evidence type="ECO:0000256" key="1">
    <source>
        <dbReference type="SAM" id="MobiDB-lite"/>
    </source>
</evidence>